<dbReference type="Gene3D" id="2.120.10.30">
    <property type="entry name" value="TolB, C-terminal domain"/>
    <property type="match status" value="1"/>
</dbReference>
<evidence type="ECO:0000256" key="1">
    <source>
        <dbReference type="ARBA" id="ARBA00023295"/>
    </source>
</evidence>
<feature type="domain" description="Fibronectin type-III" evidence="4">
    <location>
        <begin position="322"/>
        <end position="413"/>
    </location>
</feature>
<evidence type="ECO:0000313" key="5">
    <source>
        <dbReference type="EMBL" id="TNC30212.1"/>
    </source>
</evidence>
<organism evidence="6 7">
    <name type="scientific">Mumia zhuanghuii</name>
    <dbReference type="NCBI Taxonomy" id="2585211"/>
    <lineage>
        <taxon>Bacteria</taxon>
        <taxon>Bacillati</taxon>
        <taxon>Actinomycetota</taxon>
        <taxon>Actinomycetes</taxon>
        <taxon>Propionibacteriales</taxon>
        <taxon>Nocardioidaceae</taxon>
        <taxon>Mumia</taxon>
    </lineage>
</organism>
<dbReference type="EMBL" id="VDFR01000124">
    <property type="protein sequence ID" value="TNC37953.1"/>
    <property type="molecule type" value="Genomic_DNA"/>
</dbReference>
<keyword evidence="3" id="KW-0732">Signal</keyword>
<keyword evidence="1" id="KW-0326">Glycosidase</keyword>
<dbReference type="InterPro" id="IPR013783">
    <property type="entry name" value="Ig-like_fold"/>
</dbReference>
<dbReference type="SUPFAM" id="SSF101898">
    <property type="entry name" value="NHL repeat"/>
    <property type="match status" value="1"/>
</dbReference>
<accession>A0A5C4MJ35</accession>
<evidence type="ECO:0000256" key="3">
    <source>
        <dbReference type="SAM" id="SignalP"/>
    </source>
</evidence>
<dbReference type="AlphaFoldDB" id="A0A5C4MJ35"/>
<keyword evidence="1" id="KW-0378">Hydrolase</keyword>
<feature type="chain" id="PRO_5035122690" evidence="3">
    <location>
        <begin position="30"/>
        <end position="413"/>
    </location>
</feature>
<protein>
    <submittedName>
        <fullName evidence="6">Fibronectin type III domain-containing protein</fullName>
    </submittedName>
</protein>
<evidence type="ECO:0000256" key="2">
    <source>
        <dbReference type="ARBA" id="ARBA00023326"/>
    </source>
</evidence>
<evidence type="ECO:0000313" key="6">
    <source>
        <dbReference type="EMBL" id="TNC37953.1"/>
    </source>
</evidence>
<evidence type="ECO:0000259" key="4">
    <source>
        <dbReference type="PROSITE" id="PS50853"/>
    </source>
</evidence>
<dbReference type="OrthoDB" id="3831551at2"/>
<dbReference type="PROSITE" id="PS50853">
    <property type="entry name" value="FN3"/>
    <property type="match status" value="1"/>
</dbReference>
<dbReference type="EMBL" id="VDFR01000222">
    <property type="protein sequence ID" value="TNC30212.1"/>
    <property type="molecule type" value="Genomic_DNA"/>
</dbReference>
<reference evidence="6 7" key="1">
    <citation type="submission" date="2019-05" db="EMBL/GenBank/DDBJ databases">
        <title>Mumia sp. nov., isolated from the intestinal contents of plateau pika (Ochotona curzoniae) in the Qinghai-Tibet plateau of China.</title>
        <authorList>
            <person name="Tian Z."/>
        </authorList>
    </citation>
    <scope>NUCLEOTIDE SEQUENCE [LARGE SCALE GENOMIC DNA]</scope>
    <source>
        <strain evidence="7">527</strain>
        <strain evidence="6">Z527</strain>
    </source>
</reference>
<dbReference type="InterPro" id="IPR003961">
    <property type="entry name" value="FN3_dom"/>
</dbReference>
<dbReference type="GO" id="GO:0000272">
    <property type="term" value="P:polysaccharide catabolic process"/>
    <property type="evidence" value="ECO:0007669"/>
    <property type="project" value="UniProtKB-KW"/>
</dbReference>
<dbReference type="InterPro" id="IPR036116">
    <property type="entry name" value="FN3_sf"/>
</dbReference>
<sequence>MRRTRMVAAATAAATTAGLMVAGAGPGMAAEDPPSRTIAGDRAKVGSHAGLAVGPDGTTYVLRETNPTTVRVFGPGARGNARPVRVQKPVVYVDPLDALATDAAGRLYALSAGRRDVDTVVKVYPRGATSRKPLRTLQLPFSGAITISPSGEIASIPGIGGEVEIYSRTARGNATPTRVIRLPEGQSADSLQLALSSDGRLWVSGATPKTLVSYAPGARGNAAPDRRVAGPRTGLGDRAELDVDAAGRVYVTQYSGSGPRISVFAPSANGDAAPLRVLAIPPNTRPRYRSGEDVGPRGDIVFPVGANAVRVYRTMFPTRASKVRAVRVTGKSAAAKRTVRWKKPSYDGGRAVQKYKVVIRKGSKVLRTKSLKPDRRSYVVKKKSLRRGKLTVTVRAKTSMGWSPKVVKRFRVR</sequence>
<dbReference type="Gene3D" id="2.60.40.10">
    <property type="entry name" value="Immunoglobulins"/>
    <property type="match status" value="1"/>
</dbReference>
<feature type="signal peptide" evidence="3">
    <location>
        <begin position="1"/>
        <end position="29"/>
    </location>
</feature>
<keyword evidence="2" id="KW-0624">Polysaccharide degradation</keyword>
<keyword evidence="2" id="KW-0119">Carbohydrate metabolism</keyword>
<dbReference type="GO" id="GO:0016798">
    <property type="term" value="F:hydrolase activity, acting on glycosyl bonds"/>
    <property type="evidence" value="ECO:0007669"/>
    <property type="project" value="UniProtKB-KW"/>
</dbReference>
<comment type="caution">
    <text evidence="6">The sequence shown here is derived from an EMBL/GenBank/DDBJ whole genome shotgun (WGS) entry which is preliminary data.</text>
</comment>
<dbReference type="SUPFAM" id="SSF49265">
    <property type="entry name" value="Fibronectin type III"/>
    <property type="match status" value="1"/>
</dbReference>
<dbReference type="CDD" id="cd00063">
    <property type="entry name" value="FN3"/>
    <property type="match status" value="1"/>
</dbReference>
<gene>
    <name evidence="6" type="ORF">FHE65_24680</name>
    <name evidence="5" type="ORF">FHE65_32995</name>
</gene>
<dbReference type="RefSeq" id="WP_139106751.1">
    <property type="nucleotide sequence ID" value="NZ_VDFR01000124.1"/>
</dbReference>
<dbReference type="InterPro" id="IPR011042">
    <property type="entry name" value="6-blade_b-propeller_TolB-like"/>
</dbReference>
<dbReference type="Proteomes" id="UP000306740">
    <property type="component" value="Unassembled WGS sequence"/>
</dbReference>
<name>A0A5C4MJ35_9ACTN</name>
<proteinExistence type="predicted"/>
<evidence type="ECO:0000313" key="7">
    <source>
        <dbReference type="Proteomes" id="UP000306740"/>
    </source>
</evidence>